<accession>A0A7H9AX46</accession>
<dbReference type="GO" id="GO:0019752">
    <property type="term" value="P:carboxylic acid metabolic process"/>
    <property type="evidence" value="ECO:0007669"/>
    <property type="project" value="UniProtKB-ARBA"/>
</dbReference>
<dbReference type="CDD" id="cd07091">
    <property type="entry name" value="ALDH_F1-2_Ald2-like"/>
    <property type="match status" value="1"/>
</dbReference>
<evidence type="ECO:0000259" key="5">
    <source>
        <dbReference type="Pfam" id="PF00171"/>
    </source>
</evidence>
<dbReference type="FunFam" id="3.40.309.10:FF:000012">
    <property type="entry name" value="Betaine aldehyde dehydrogenase"/>
    <property type="match status" value="1"/>
</dbReference>
<dbReference type="FunFam" id="3.40.605.10:FF:000001">
    <property type="entry name" value="Aldehyde dehydrogenase 1"/>
    <property type="match status" value="1"/>
</dbReference>
<dbReference type="GeneID" id="59234487"/>
<gene>
    <name evidence="6" type="ORF">HG535_0A07940</name>
</gene>
<evidence type="ECO:0000256" key="2">
    <source>
        <dbReference type="ARBA" id="ARBA00023002"/>
    </source>
</evidence>
<dbReference type="InterPro" id="IPR029510">
    <property type="entry name" value="Ald_DH_CS_GLU"/>
</dbReference>
<protein>
    <recommendedName>
        <fullName evidence="5">Aldehyde dehydrogenase domain-containing protein</fullName>
    </recommendedName>
</protein>
<sequence>MTNYKQAKPVSITLPNGLEYEQPTGLFIGNEFVEAQSGDTREVENPSTNEKLADIAAGDERDVDYAVEIAEKAFYSEWSTQDPKKRAVHLYKLADLIEESIDLIKSIETADNGKTLALSEGDVLLSINCLRDAAAYADKIDGRVVNSGDTHVNFTTHHPVGVCGQIIPWNFPLMMMIWKIAPALAMGNTVILKPASVTPLNALFVASLIKKAGFPSGVINILTGSGSKVGSAITNHKRIRKVAFTGSTSVGRSTAVDAAKANLKKVTMELGGKSAHLVFDDVDVEETVPNLVTGILANAGQVCSAGSRIYVQEGIYDKIIKGFKEYVETKVKVGDPFDTSNFQGAITNKQQYETIQEYIKLGKEEGAKIFGGESIGGKGYFISPTVFYDTNEDMRIVKEEIFGPVVVISKFKTLEEAVKLANDSEYGLASAVETKNLSTAMKVARQLEAGTVWINTYNDFDSRLPFGGFKQSGYGREMGKEVYEGYTNVKTVRIKL</sequence>
<dbReference type="OrthoDB" id="310895at2759"/>
<dbReference type="InterPro" id="IPR016161">
    <property type="entry name" value="Ald_DH/histidinol_DH"/>
</dbReference>
<dbReference type="PANTHER" id="PTHR11699">
    <property type="entry name" value="ALDEHYDE DEHYDROGENASE-RELATED"/>
    <property type="match status" value="1"/>
</dbReference>
<comment type="similarity">
    <text evidence="1 4">Belongs to the aldehyde dehydrogenase family.</text>
</comment>
<dbReference type="InterPro" id="IPR015590">
    <property type="entry name" value="Aldehyde_DH_dom"/>
</dbReference>
<dbReference type="AlphaFoldDB" id="A0A7H9AX46"/>
<proteinExistence type="inferred from homology"/>
<dbReference type="KEGG" id="zmk:HG535_0A07940"/>
<dbReference type="RefSeq" id="XP_037142579.1">
    <property type="nucleotide sequence ID" value="XM_037286684.1"/>
</dbReference>
<dbReference type="Gene3D" id="3.40.605.10">
    <property type="entry name" value="Aldehyde Dehydrogenase, Chain A, domain 1"/>
    <property type="match status" value="1"/>
</dbReference>
<dbReference type="SUPFAM" id="SSF53720">
    <property type="entry name" value="ALDH-like"/>
    <property type="match status" value="1"/>
</dbReference>
<dbReference type="PROSITE" id="PS00687">
    <property type="entry name" value="ALDEHYDE_DEHYDR_GLU"/>
    <property type="match status" value="1"/>
</dbReference>
<dbReference type="GO" id="GO:0016620">
    <property type="term" value="F:oxidoreductase activity, acting on the aldehyde or oxo group of donors, NAD or NADP as acceptor"/>
    <property type="evidence" value="ECO:0007669"/>
    <property type="project" value="InterPro"/>
</dbReference>
<feature type="active site" evidence="3">
    <location>
        <position position="269"/>
    </location>
</feature>
<dbReference type="Proteomes" id="UP000509704">
    <property type="component" value="Chromosome 1"/>
</dbReference>
<dbReference type="InterPro" id="IPR016160">
    <property type="entry name" value="Ald_DH_CS_CYS"/>
</dbReference>
<evidence type="ECO:0000256" key="1">
    <source>
        <dbReference type="ARBA" id="ARBA00009986"/>
    </source>
</evidence>
<organism evidence="6 7">
    <name type="scientific">Zygotorulaspora mrakii</name>
    <name type="common">Zygosaccharomyces mrakii</name>
    <dbReference type="NCBI Taxonomy" id="42260"/>
    <lineage>
        <taxon>Eukaryota</taxon>
        <taxon>Fungi</taxon>
        <taxon>Dikarya</taxon>
        <taxon>Ascomycota</taxon>
        <taxon>Saccharomycotina</taxon>
        <taxon>Saccharomycetes</taxon>
        <taxon>Saccharomycetales</taxon>
        <taxon>Saccharomycetaceae</taxon>
        <taxon>Zygotorulaspora</taxon>
    </lineage>
</organism>
<feature type="domain" description="Aldehyde dehydrogenase" evidence="5">
    <location>
        <begin position="32"/>
        <end position="492"/>
    </location>
</feature>
<evidence type="ECO:0000313" key="7">
    <source>
        <dbReference type="Proteomes" id="UP000509704"/>
    </source>
</evidence>
<name>A0A7H9AX46_ZYGMR</name>
<dbReference type="Gene3D" id="3.40.309.10">
    <property type="entry name" value="Aldehyde Dehydrogenase, Chain A, domain 2"/>
    <property type="match status" value="1"/>
</dbReference>
<keyword evidence="2 4" id="KW-0560">Oxidoreductase</keyword>
<reference evidence="6 7" key="1">
    <citation type="submission" date="2020-07" db="EMBL/GenBank/DDBJ databases">
        <title>The yeast mating-type switching endonuclease HO is a domesticated member of an unorthodox homing genetic element family.</title>
        <authorList>
            <person name="Coughlan A.Y."/>
            <person name="Lombardi L."/>
            <person name="Braun-Galleani S."/>
            <person name="Martos A.R."/>
            <person name="Galeote V."/>
            <person name="Bigey F."/>
            <person name="Dequin S."/>
            <person name="Byrne K.P."/>
            <person name="Wolfe K.H."/>
        </authorList>
    </citation>
    <scope>NUCLEOTIDE SEQUENCE [LARGE SCALE GENOMIC DNA]</scope>
    <source>
        <strain evidence="6 7">NRRL Y-6702</strain>
    </source>
</reference>
<evidence type="ECO:0000256" key="4">
    <source>
        <dbReference type="RuleBase" id="RU003345"/>
    </source>
</evidence>
<dbReference type="InterPro" id="IPR016163">
    <property type="entry name" value="Ald_DH_C"/>
</dbReference>
<evidence type="ECO:0000313" key="6">
    <source>
        <dbReference type="EMBL" id="QLG70851.1"/>
    </source>
</evidence>
<dbReference type="InterPro" id="IPR016162">
    <property type="entry name" value="Ald_DH_N"/>
</dbReference>
<evidence type="ECO:0000256" key="3">
    <source>
        <dbReference type="PROSITE-ProRule" id="PRU10007"/>
    </source>
</evidence>
<keyword evidence="7" id="KW-1185">Reference proteome</keyword>
<dbReference type="EMBL" id="CP058604">
    <property type="protein sequence ID" value="QLG70851.1"/>
    <property type="molecule type" value="Genomic_DNA"/>
</dbReference>
<dbReference type="PROSITE" id="PS00070">
    <property type="entry name" value="ALDEHYDE_DEHYDR_CYS"/>
    <property type="match status" value="1"/>
</dbReference>
<dbReference type="Pfam" id="PF00171">
    <property type="entry name" value="Aldedh"/>
    <property type="match status" value="1"/>
</dbReference>